<dbReference type="Proteomes" id="UP000308267">
    <property type="component" value="Unassembled WGS sequence"/>
</dbReference>
<dbReference type="PROSITE" id="PS00028">
    <property type="entry name" value="ZINC_FINGER_C2H2_1"/>
    <property type="match status" value="2"/>
</dbReference>
<dbReference type="OrthoDB" id="434647at2759"/>
<dbReference type="SMART" id="SM00355">
    <property type="entry name" value="ZnF_C2H2"/>
    <property type="match status" value="3"/>
</dbReference>
<dbReference type="Pfam" id="PF12874">
    <property type="entry name" value="zf-met"/>
    <property type="match status" value="3"/>
</dbReference>
<proteinExistence type="predicted"/>
<dbReference type="GO" id="GO:0008270">
    <property type="term" value="F:zinc ion binding"/>
    <property type="evidence" value="ECO:0007669"/>
    <property type="project" value="InterPro"/>
</dbReference>
<protein>
    <recommendedName>
        <fullName evidence="1">C2H2-type domain-containing protein</fullName>
    </recommendedName>
</protein>
<dbReference type="Gene3D" id="3.30.160.60">
    <property type="entry name" value="Classic Zinc Finger"/>
    <property type="match status" value="3"/>
</dbReference>
<evidence type="ECO:0000313" key="2">
    <source>
        <dbReference type="EMBL" id="TGZ59722.1"/>
    </source>
</evidence>
<feature type="domain" description="C2H2-type" evidence="1">
    <location>
        <begin position="96"/>
        <end position="118"/>
    </location>
</feature>
<dbReference type="SMART" id="SM00451">
    <property type="entry name" value="ZnF_U1"/>
    <property type="match status" value="3"/>
</dbReference>
<dbReference type="SUPFAM" id="SSF57667">
    <property type="entry name" value="beta-beta-alpha zinc fingers"/>
    <property type="match status" value="3"/>
</dbReference>
<name>A0A4S2L908_OPIFE</name>
<sequence length="323" mass="36068">MARFTYSREPNFGFNSWPQNPSFDIPLSTSFRDGLVPDENVSLGHPSTYTITMTQYGELITCKFCNVSCTGRISYEQHLHGSRHRKNTQHKENFTCTACDTSFTSFEQRDAHLNGHKHRQKLLALSPSVAQVPHSSSTHNNQGPFRCISCNLDCSSLSQLNQHLMGKKHTKTLKMQRYKRNSGSELSVSASESEYPHRIAPVFPDNEVVKGVQSPGSSVDTPVGNSEDPMSRLMELESTLSGLRLSSFPSLHSCYANTGSNSANSTDEASKTERAVVWSNPTTLETAFCKHRDCIIERALLVFEPKALYEDPNRPPVYAWLAS</sequence>
<accession>A0A4S2L908</accession>
<dbReference type="PANTHER" id="PTHR45762:SF3">
    <property type="entry name" value="ZINC-FINGER PROTEIN AT 72D, ISOFORM B"/>
    <property type="match status" value="1"/>
</dbReference>
<evidence type="ECO:0000259" key="1">
    <source>
        <dbReference type="PROSITE" id="PS00028"/>
    </source>
</evidence>
<reference evidence="2 3" key="1">
    <citation type="journal article" date="2019" name="BMC Genomics">
        <title>New insights from Opisthorchis felineus genome: update on genomics of the epidemiologically important liver flukes.</title>
        <authorList>
            <person name="Ershov N.I."/>
            <person name="Mordvinov V.A."/>
            <person name="Prokhortchouk E.B."/>
            <person name="Pakharukova M.Y."/>
            <person name="Gunbin K.V."/>
            <person name="Ustyantsev K."/>
            <person name="Genaev M.A."/>
            <person name="Blinov A.G."/>
            <person name="Mazur A."/>
            <person name="Boulygina E."/>
            <person name="Tsygankova S."/>
            <person name="Khrameeva E."/>
            <person name="Chekanov N."/>
            <person name="Fan G."/>
            <person name="Xiao A."/>
            <person name="Zhang H."/>
            <person name="Xu X."/>
            <person name="Yang H."/>
            <person name="Solovyev V."/>
            <person name="Lee S.M."/>
            <person name="Liu X."/>
            <person name="Afonnikov D.A."/>
            <person name="Skryabin K.G."/>
        </authorList>
    </citation>
    <scope>NUCLEOTIDE SEQUENCE [LARGE SCALE GENOMIC DNA]</scope>
    <source>
        <strain evidence="2">AK-0245</strain>
        <tissue evidence="2">Whole organism</tissue>
    </source>
</reference>
<dbReference type="InterPro" id="IPR036236">
    <property type="entry name" value="Znf_C2H2_sf"/>
</dbReference>
<evidence type="ECO:0000313" key="3">
    <source>
        <dbReference type="Proteomes" id="UP000308267"/>
    </source>
</evidence>
<feature type="domain" description="C2H2-type" evidence="1">
    <location>
        <begin position="147"/>
        <end position="169"/>
    </location>
</feature>
<dbReference type="STRING" id="147828.A0A4S2L908"/>
<keyword evidence="3" id="KW-1185">Reference proteome</keyword>
<dbReference type="EMBL" id="SJOL01008723">
    <property type="protein sequence ID" value="TGZ59720.1"/>
    <property type="molecule type" value="Genomic_DNA"/>
</dbReference>
<gene>
    <name evidence="2" type="ORF">CRM22_008912</name>
</gene>
<comment type="caution">
    <text evidence="2">The sequence shown here is derived from an EMBL/GenBank/DDBJ whole genome shotgun (WGS) entry which is preliminary data.</text>
</comment>
<dbReference type="InterPro" id="IPR013087">
    <property type="entry name" value="Znf_C2H2_type"/>
</dbReference>
<dbReference type="InterPro" id="IPR003604">
    <property type="entry name" value="Matrin/U1-like-C_Znf_C2H2"/>
</dbReference>
<dbReference type="AlphaFoldDB" id="A0A4S2L908"/>
<dbReference type="PANTHER" id="PTHR45762">
    <property type="entry name" value="ZINC FINGER RNA-BINDING PROTEIN"/>
    <property type="match status" value="1"/>
</dbReference>
<dbReference type="GO" id="GO:0003676">
    <property type="term" value="F:nucleic acid binding"/>
    <property type="evidence" value="ECO:0007669"/>
    <property type="project" value="InterPro"/>
</dbReference>
<organism evidence="2 3">
    <name type="scientific">Opisthorchis felineus</name>
    <dbReference type="NCBI Taxonomy" id="147828"/>
    <lineage>
        <taxon>Eukaryota</taxon>
        <taxon>Metazoa</taxon>
        <taxon>Spiralia</taxon>
        <taxon>Lophotrochozoa</taxon>
        <taxon>Platyhelminthes</taxon>
        <taxon>Trematoda</taxon>
        <taxon>Digenea</taxon>
        <taxon>Opisthorchiida</taxon>
        <taxon>Opisthorchiata</taxon>
        <taxon>Opisthorchiidae</taxon>
        <taxon>Opisthorchis</taxon>
    </lineage>
</organism>
<dbReference type="EMBL" id="SJOL01008723">
    <property type="protein sequence ID" value="TGZ59722.1"/>
    <property type="molecule type" value="Genomic_DNA"/>
</dbReference>